<protein>
    <submittedName>
        <fullName evidence="3">Glycosyltransferase involved in cell wall biosynthesis</fullName>
    </submittedName>
</protein>
<dbReference type="Proteomes" id="UP000239446">
    <property type="component" value="Unassembled WGS sequence"/>
</dbReference>
<dbReference type="PANTHER" id="PTHR22916">
    <property type="entry name" value="GLYCOSYLTRANSFERASE"/>
    <property type="match status" value="1"/>
</dbReference>
<evidence type="ECO:0000313" key="5">
    <source>
        <dbReference type="Proteomes" id="UP000239648"/>
    </source>
</evidence>
<dbReference type="SUPFAM" id="SSF53448">
    <property type="entry name" value="Nucleotide-diphospho-sugar transferases"/>
    <property type="match status" value="1"/>
</dbReference>
<dbReference type="CDD" id="cd00761">
    <property type="entry name" value="Glyco_tranf_GTA_type"/>
    <property type="match status" value="1"/>
</dbReference>
<accession>A0A2S6G2J4</accession>
<organism evidence="3 4">
    <name type="scientific">Marinobacter persicus</name>
    <dbReference type="NCBI Taxonomy" id="930118"/>
    <lineage>
        <taxon>Bacteria</taxon>
        <taxon>Pseudomonadati</taxon>
        <taxon>Pseudomonadota</taxon>
        <taxon>Gammaproteobacteria</taxon>
        <taxon>Pseudomonadales</taxon>
        <taxon>Marinobacteraceae</taxon>
        <taxon>Marinobacter</taxon>
    </lineage>
</organism>
<proteinExistence type="predicted"/>
<reference evidence="3 4" key="2">
    <citation type="submission" date="2018-02" db="EMBL/GenBank/DDBJ databases">
        <title>Subsurface microbial communities from deep shales in Ohio and West Virginia, USA.</title>
        <authorList>
            <person name="Wrighton K."/>
        </authorList>
    </citation>
    <scope>NUCLEOTIDE SEQUENCE [LARGE SCALE GENOMIC DNA]</scope>
    <source>
        <strain evidence="3 4">UTICA-S1B9</strain>
    </source>
</reference>
<keyword evidence="3" id="KW-0808">Transferase</keyword>
<dbReference type="Gene3D" id="3.90.550.10">
    <property type="entry name" value="Spore Coat Polysaccharide Biosynthesis Protein SpsA, Chain A"/>
    <property type="match status" value="1"/>
</dbReference>
<gene>
    <name evidence="3" type="ORF">B0H24_103914</name>
    <name evidence="2" type="ORF">BY455_13914</name>
</gene>
<dbReference type="EMBL" id="PTIT01000039">
    <property type="protein sequence ID" value="PPK49985.1"/>
    <property type="molecule type" value="Genomic_DNA"/>
</dbReference>
<name>A0A2S6G2J4_9GAMM</name>
<dbReference type="AlphaFoldDB" id="A0A2S6G2J4"/>
<dbReference type="EMBL" id="PTIU01000039">
    <property type="protein sequence ID" value="PPK51900.1"/>
    <property type="molecule type" value="Genomic_DNA"/>
</dbReference>
<dbReference type="GO" id="GO:0016758">
    <property type="term" value="F:hexosyltransferase activity"/>
    <property type="evidence" value="ECO:0007669"/>
    <property type="project" value="UniProtKB-ARBA"/>
</dbReference>
<feature type="domain" description="Glycosyltransferase 2-like" evidence="1">
    <location>
        <begin position="2"/>
        <end position="90"/>
    </location>
</feature>
<evidence type="ECO:0000259" key="1">
    <source>
        <dbReference type="Pfam" id="PF00535"/>
    </source>
</evidence>
<evidence type="ECO:0000313" key="4">
    <source>
        <dbReference type="Proteomes" id="UP000239446"/>
    </source>
</evidence>
<reference evidence="2 5" key="1">
    <citation type="submission" date="2018-02" db="EMBL/GenBank/DDBJ databases">
        <title>Deep subsurface shale carbon reservoir microbial communities from Ohio and West Virginia, USA.</title>
        <authorList>
            <person name="Wrighton K."/>
        </authorList>
    </citation>
    <scope>NUCLEOTIDE SEQUENCE [LARGE SCALE GENOMIC DNA]</scope>
    <source>
        <strain evidence="2 5">UTICA-S1B6</strain>
    </source>
</reference>
<dbReference type="Pfam" id="PF00535">
    <property type="entry name" value="Glycos_transf_2"/>
    <property type="match status" value="1"/>
</dbReference>
<dbReference type="PANTHER" id="PTHR22916:SF3">
    <property type="entry name" value="UDP-GLCNAC:BETAGAL BETA-1,3-N-ACETYLGLUCOSAMINYLTRANSFERASE-LIKE PROTEIN 1"/>
    <property type="match status" value="1"/>
</dbReference>
<comment type="caution">
    <text evidence="3">The sequence shown here is derived from an EMBL/GenBank/DDBJ whole genome shotgun (WGS) entry which is preliminary data.</text>
</comment>
<evidence type="ECO:0000313" key="2">
    <source>
        <dbReference type="EMBL" id="PPK49985.1"/>
    </source>
</evidence>
<keyword evidence="5" id="KW-1185">Reference proteome</keyword>
<dbReference type="InterPro" id="IPR001173">
    <property type="entry name" value="Glyco_trans_2-like"/>
</dbReference>
<dbReference type="InterPro" id="IPR029044">
    <property type="entry name" value="Nucleotide-diphossugar_trans"/>
</dbReference>
<sequence length="686" mass="79855">MSLLKAEPAGIEVICVLDSCTDSTESILIDCFQSCEFESYKIISVSYGSTALSRNRGIVESSGEFVAFLDHDDIVDNALYSRAYKAATTSFCCDVVRSGYSINWQDGSVEVIDKLPSIYAYPFRGIFIWNGIFRRSFLLKNGIKFIPGYGEDYEFNLALLYHRAHQISLTSKNVYYQWNHHGSNLHKKRTAYDYLTRLSSMIKNYGPFLNDSQKINKEFMSWASDYFVHLIKTGHAEGLAEAYFANDLVRYFLKDISVNDVKSLSHYRLLKSPDKSSFIVESKKFTTPIVIAKKAKARFALRSLKSYFHKLSRALSYVRQNGTYKFLDLVYKRYSRFNLSNSFAFLGHRDKADVRVEEFRESKKQSVIFYVFAREFISGGLISIFDIGEKLRNMGYEVLFVAQPSLFTAQQNNLFPNSEVIVPWRRLTKSDWNKCNILMVPEVKVEELVSKLSRNRISCEKIKMNILNQNNDLMPKKSVIRSLIDRFKSVSITTAHEAYSSQTFSDFWEVPLSHISTYMSYDDYFPVPFLEKQDVIILSHDANHFKSSICENLISKCSRYQFVEILGFRYEDYKTIAERAKYSVTFGEGLDNYFIESIFFGGLGFAVFDPVFMTDHFLELDNIFTSFSDMERRLPTLINRLEKDNEYRKTLWEKNYYLLKGMYDSNYYRSKLSSFMCGEFDYYPKN</sequence>
<evidence type="ECO:0000313" key="3">
    <source>
        <dbReference type="EMBL" id="PPK51900.1"/>
    </source>
</evidence>
<dbReference type="Proteomes" id="UP000239648">
    <property type="component" value="Unassembled WGS sequence"/>
</dbReference>